<feature type="chain" id="PRO_5042187321" evidence="3">
    <location>
        <begin position="22"/>
        <end position="311"/>
    </location>
</feature>
<dbReference type="InterPro" id="IPR009635">
    <property type="entry name" value="NPDC1"/>
</dbReference>
<dbReference type="Proteomes" id="UP000887575">
    <property type="component" value="Unassembled WGS sequence"/>
</dbReference>
<evidence type="ECO:0000313" key="4">
    <source>
        <dbReference type="Proteomes" id="UP000887575"/>
    </source>
</evidence>
<feature type="signal peptide" evidence="3">
    <location>
        <begin position="1"/>
        <end position="21"/>
    </location>
</feature>
<reference evidence="5" key="1">
    <citation type="submission" date="2024-02" db="UniProtKB">
        <authorList>
            <consortium name="WormBaseParasite"/>
        </authorList>
    </citation>
    <scope>IDENTIFICATION</scope>
</reference>
<keyword evidence="2" id="KW-1133">Transmembrane helix</keyword>
<feature type="compositionally biased region" description="Basic and acidic residues" evidence="1">
    <location>
        <begin position="114"/>
        <end position="124"/>
    </location>
</feature>
<keyword evidence="2" id="KW-0812">Transmembrane</keyword>
<dbReference type="AlphaFoldDB" id="A0AAF3J5I1"/>
<evidence type="ECO:0000313" key="5">
    <source>
        <dbReference type="WBParaSite" id="MBELARI_LOCUS17492.2"/>
    </source>
</evidence>
<dbReference type="Pfam" id="PF06809">
    <property type="entry name" value="NPDC1"/>
    <property type="match status" value="1"/>
</dbReference>
<evidence type="ECO:0000256" key="2">
    <source>
        <dbReference type="SAM" id="Phobius"/>
    </source>
</evidence>
<feature type="transmembrane region" description="Helical" evidence="2">
    <location>
        <begin position="188"/>
        <end position="211"/>
    </location>
</feature>
<dbReference type="PANTHER" id="PTHR23352">
    <property type="entry name" value="NEURAL PROLIFERATION DIFFERENTIATION AND CONTROL PROTEIN-1 NPDC-1 PROTEIN"/>
    <property type="match status" value="1"/>
</dbReference>
<proteinExistence type="predicted"/>
<keyword evidence="4" id="KW-1185">Reference proteome</keyword>
<sequence>MWRIRVLTVVATVLLACPASASLFADGGASGSEAVDYDSLLKAQIEQQQRFDDDLKELYDQEMTREESEMTQKADYDRRLAEIVAQMGQTKEQLEVADVFGPETEQEPAPVKGEQPEKEQKESISEQNSVSDEKPVEKPQKKGQSEYVSFVEPEVVGYRQRDVQSLEKRRLAQSIHGNSYSPRGDSNLAMMAVGCVLVVGIVGGAIGGIAYRRRKESPDDSEYAPYAGIGPFRKGKKDTKGDDALAYKAQLHHYHQAKQKIICGDDAPEVGLESDEEECPDDENNYSVYECPGLAPTGDIEVHNPNFAAQH</sequence>
<dbReference type="GO" id="GO:0016020">
    <property type="term" value="C:membrane"/>
    <property type="evidence" value="ECO:0007669"/>
    <property type="project" value="InterPro"/>
</dbReference>
<feature type="compositionally biased region" description="Basic and acidic residues" evidence="1">
    <location>
        <begin position="131"/>
        <end position="144"/>
    </location>
</feature>
<accession>A0AAF3J5I1</accession>
<evidence type="ECO:0000256" key="3">
    <source>
        <dbReference type="SAM" id="SignalP"/>
    </source>
</evidence>
<evidence type="ECO:0000256" key="1">
    <source>
        <dbReference type="SAM" id="MobiDB-lite"/>
    </source>
</evidence>
<keyword evidence="2" id="KW-0472">Membrane</keyword>
<protein>
    <submittedName>
        <fullName evidence="5">Uncharacterized protein</fullName>
    </submittedName>
</protein>
<name>A0AAF3J5I1_9BILA</name>
<dbReference type="PROSITE" id="PS51257">
    <property type="entry name" value="PROKAR_LIPOPROTEIN"/>
    <property type="match status" value="1"/>
</dbReference>
<dbReference type="PANTHER" id="PTHR23352:SF2">
    <property type="entry name" value="NEURAL PROLIFERATION DIFFERENTIATION AND CONTROL PROTEIN 1"/>
    <property type="match status" value="1"/>
</dbReference>
<keyword evidence="3" id="KW-0732">Signal</keyword>
<organism evidence="4 5">
    <name type="scientific">Mesorhabditis belari</name>
    <dbReference type="NCBI Taxonomy" id="2138241"/>
    <lineage>
        <taxon>Eukaryota</taxon>
        <taxon>Metazoa</taxon>
        <taxon>Ecdysozoa</taxon>
        <taxon>Nematoda</taxon>
        <taxon>Chromadorea</taxon>
        <taxon>Rhabditida</taxon>
        <taxon>Rhabditina</taxon>
        <taxon>Rhabditomorpha</taxon>
        <taxon>Rhabditoidea</taxon>
        <taxon>Rhabditidae</taxon>
        <taxon>Mesorhabditinae</taxon>
        <taxon>Mesorhabditis</taxon>
    </lineage>
</organism>
<feature type="region of interest" description="Disordered" evidence="1">
    <location>
        <begin position="101"/>
        <end position="145"/>
    </location>
</feature>
<dbReference type="WBParaSite" id="MBELARI_LOCUS17492.2">
    <property type="protein sequence ID" value="MBELARI_LOCUS17492.2"/>
    <property type="gene ID" value="MBELARI_LOCUS17492"/>
</dbReference>